<keyword evidence="2" id="KW-0548">Nucleotidyltransferase</keyword>
<dbReference type="GO" id="GO:0030422">
    <property type="term" value="P:siRNA processing"/>
    <property type="evidence" value="ECO:0007669"/>
    <property type="project" value="TreeGrafter"/>
</dbReference>
<keyword evidence="3" id="KW-1185">Reference proteome</keyword>
<dbReference type="PANTHER" id="PTHR23079">
    <property type="entry name" value="RNA-DEPENDENT RNA POLYMERASE"/>
    <property type="match status" value="1"/>
</dbReference>
<dbReference type="EMBL" id="KZ502024">
    <property type="protein sequence ID" value="PKU84864.1"/>
    <property type="molecule type" value="Genomic_DNA"/>
</dbReference>
<protein>
    <submittedName>
        <fullName evidence="2">Putative RNA-dependent RNA polymerase 1</fullName>
    </submittedName>
</protein>
<evidence type="ECO:0000313" key="3">
    <source>
        <dbReference type="Proteomes" id="UP000233837"/>
    </source>
</evidence>
<dbReference type="Proteomes" id="UP000233837">
    <property type="component" value="Unassembled WGS sequence"/>
</dbReference>
<evidence type="ECO:0000313" key="2">
    <source>
        <dbReference type="EMBL" id="PKU84864.1"/>
    </source>
</evidence>
<dbReference type="GO" id="GO:0031380">
    <property type="term" value="C:nuclear RNA-directed RNA polymerase complex"/>
    <property type="evidence" value="ECO:0007669"/>
    <property type="project" value="TreeGrafter"/>
</dbReference>
<organism evidence="2 3">
    <name type="scientific">Dendrobium catenatum</name>
    <dbReference type="NCBI Taxonomy" id="906689"/>
    <lineage>
        <taxon>Eukaryota</taxon>
        <taxon>Viridiplantae</taxon>
        <taxon>Streptophyta</taxon>
        <taxon>Embryophyta</taxon>
        <taxon>Tracheophyta</taxon>
        <taxon>Spermatophyta</taxon>
        <taxon>Magnoliopsida</taxon>
        <taxon>Liliopsida</taxon>
        <taxon>Asparagales</taxon>
        <taxon>Orchidaceae</taxon>
        <taxon>Epidendroideae</taxon>
        <taxon>Malaxideae</taxon>
        <taxon>Dendrobiinae</taxon>
        <taxon>Dendrobium</taxon>
    </lineage>
</organism>
<gene>
    <name evidence="2" type="primary">RDR1</name>
    <name evidence="2" type="ORF">MA16_Dca014060</name>
</gene>
<keyword evidence="2" id="KW-0808">Transferase</keyword>
<feature type="domain" description="RDRP C-terminal head" evidence="1">
    <location>
        <begin position="1"/>
        <end position="103"/>
    </location>
</feature>
<dbReference type="STRING" id="906689.A0A2I0XAE6"/>
<dbReference type="InterPro" id="IPR007855">
    <property type="entry name" value="RDRP"/>
</dbReference>
<dbReference type="AlphaFoldDB" id="A0A2I0XAE6"/>
<dbReference type="InterPro" id="IPR058752">
    <property type="entry name" value="RDRP_C_head"/>
</dbReference>
<evidence type="ECO:0000259" key="1">
    <source>
        <dbReference type="Pfam" id="PF26253"/>
    </source>
</evidence>
<keyword evidence="2" id="KW-0696">RNA-directed RNA polymerase</keyword>
<dbReference type="GO" id="GO:0003968">
    <property type="term" value="F:RNA-directed RNA polymerase activity"/>
    <property type="evidence" value="ECO:0007669"/>
    <property type="project" value="UniProtKB-KW"/>
</dbReference>
<reference evidence="2 3" key="2">
    <citation type="journal article" date="2017" name="Nature">
        <title>The Apostasia genome and the evolution of orchids.</title>
        <authorList>
            <person name="Zhang G.Q."/>
            <person name="Liu K.W."/>
            <person name="Li Z."/>
            <person name="Lohaus R."/>
            <person name="Hsiao Y.Y."/>
            <person name="Niu S.C."/>
            <person name="Wang J.Y."/>
            <person name="Lin Y.C."/>
            <person name="Xu Q."/>
            <person name="Chen L.J."/>
            <person name="Yoshida K."/>
            <person name="Fujiwara S."/>
            <person name="Wang Z.W."/>
            <person name="Zhang Y.Q."/>
            <person name="Mitsuda N."/>
            <person name="Wang M."/>
            <person name="Liu G.H."/>
            <person name="Pecoraro L."/>
            <person name="Huang H.X."/>
            <person name="Xiao X.J."/>
            <person name="Lin M."/>
            <person name="Wu X.Y."/>
            <person name="Wu W.L."/>
            <person name="Chen Y.Y."/>
            <person name="Chang S.B."/>
            <person name="Sakamoto S."/>
            <person name="Ohme-Takagi M."/>
            <person name="Yagi M."/>
            <person name="Zeng S.J."/>
            <person name="Shen C.Y."/>
            <person name="Yeh C.M."/>
            <person name="Luo Y.B."/>
            <person name="Tsai W.C."/>
            <person name="Van de Peer Y."/>
            <person name="Liu Z.J."/>
        </authorList>
    </citation>
    <scope>NUCLEOTIDE SEQUENCE [LARGE SCALE GENOMIC DNA]</scope>
    <source>
        <tissue evidence="2">The whole plant</tissue>
    </source>
</reference>
<proteinExistence type="predicted"/>
<reference evidence="2 3" key="1">
    <citation type="journal article" date="2016" name="Sci. Rep.">
        <title>The Dendrobium catenatum Lindl. genome sequence provides insights into polysaccharide synthase, floral development and adaptive evolution.</title>
        <authorList>
            <person name="Zhang G.Q."/>
            <person name="Xu Q."/>
            <person name="Bian C."/>
            <person name="Tsai W.C."/>
            <person name="Yeh C.M."/>
            <person name="Liu K.W."/>
            <person name="Yoshida K."/>
            <person name="Zhang L.S."/>
            <person name="Chang S.B."/>
            <person name="Chen F."/>
            <person name="Shi Y."/>
            <person name="Su Y.Y."/>
            <person name="Zhang Y.Q."/>
            <person name="Chen L.J."/>
            <person name="Yin Y."/>
            <person name="Lin M."/>
            <person name="Huang H."/>
            <person name="Deng H."/>
            <person name="Wang Z.W."/>
            <person name="Zhu S.L."/>
            <person name="Zhao X."/>
            <person name="Deng C."/>
            <person name="Niu S.C."/>
            <person name="Huang J."/>
            <person name="Wang M."/>
            <person name="Liu G.H."/>
            <person name="Yang H.J."/>
            <person name="Xiao X.J."/>
            <person name="Hsiao Y.Y."/>
            <person name="Wu W.L."/>
            <person name="Chen Y.Y."/>
            <person name="Mitsuda N."/>
            <person name="Ohme-Takagi M."/>
            <person name="Luo Y.B."/>
            <person name="Van de Peer Y."/>
            <person name="Liu Z.J."/>
        </authorList>
    </citation>
    <scope>NUCLEOTIDE SEQUENCE [LARGE SCALE GENOMIC DNA]</scope>
    <source>
        <tissue evidence="2">The whole plant</tissue>
    </source>
</reference>
<dbReference type="Pfam" id="PF26253">
    <property type="entry name" value="RdRP_head"/>
    <property type="match status" value="1"/>
</dbReference>
<accession>A0A2I0XAE6</accession>
<dbReference type="PANTHER" id="PTHR23079:SF1">
    <property type="entry name" value="RNA-DEPENDENT RNA POLYMERASE 1"/>
    <property type="match status" value="1"/>
</dbReference>
<sequence>MEVDGFMDYTNDAMFFKENYDFKRGNLMEHYGMMNEAELLIGSLMKLSRKFNEYKDGEAVKLAVKSLRKDVRAWLDEDNYGGKSGASYEKASTCYHVTYHKDY</sequence>
<name>A0A2I0XAE6_9ASPA</name>